<comment type="caution">
    <text evidence="3">The sequence shown here is derived from an EMBL/GenBank/DDBJ whole genome shotgun (WGS) entry which is preliminary data.</text>
</comment>
<evidence type="ECO:0000259" key="2">
    <source>
        <dbReference type="PROSITE" id="PS51462"/>
    </source>
</evidence>
<protein>
    <recommendedName>
        <fullName evidence="2">Nudix hydrolase domain-containing protein</fullName>
    </recommendedName>
</protein>
<dbReference type="InterPro" id="IPR015797">
    <property type="entry name" value="NUDIX_hydrolase-like_dom_sf"/>
</dbReference>
<feature type="domain" description="Nudix hydrolase" evidence="2">
    <location>
        <begin position="109"/>
        <end position="266"/>
    </location>
</feature>
<evidence type="ECO:0000256" key="1">
    <source>
        <dbReference type="SAM" id="MobiDB-lite"/>
    </source>
</evidence>
<dbReference type="SUPFAM" id="SSF55811">
    <property type="entry name" value="Nudix"/>
    <property type="match status" value="1"/>
</dbReference>
<organism evidence="3 4">
    <name type="scientific">Prorocentrum cordatum</name>
    <dbReference type="NCBI Taxonomy" id="2364126"/>
    <lineage>
        <taxon>Eukaryota</taxon>
        <taxon>Sar</taxon>
        <taxon>Alveolata</taxon>
        <taxon>Dinophyceae</taxon>
        <taxon>Prorocentrales</taxon>
        <taxon>Prorocentraceae</taxon>
        <taxon>Prorocentrum</taxon>
    </lineage>
</organism>
<gene>
    <name evidence="3" type="ORF">PCOR1329_LOCUS72810</name>
</gene>
<sequence length="284" mass="29870">PQVEASALTGQGVAGAFYALLEAVLEAEEEAEAERLAAGGAWPATGAGPLARGRAEEGAPTLTDPCGLSPREPPPVAPAQPELVEVFDGPLAESPYGVRGAAECLQRGLWHRAVHVWLLDARTGGLLLRRHSRQSSRNPGRWGPSCHDSVRCCAPIPRGQPPGPSAAAESSRGAAARALREQLGLGPEPRGALELCFRCPSQAACGDGGTCRELLDVWVLRAEHAGGLLLSLRGDEEAEWVHFLDVFGPAGRAAENLFHMEPAYADAAVQRLRARVLQAGQAEA</sequence>
<feature type="non-terminal residue" evidence="3">
    <location>
        <position position="1"/>
    </location>
</feature>
<dbReference type="Proteomes" id="UP001189429">
    <property type="component" value="Unassembled WGS sequence"/>
</dbReference>
<feature type="region of interest" description="Disordered" evidence="1">
    <location>
        <begin position="47"/>
        <end position="78"/>
    </location>
</feature>
<proteinExistence type="predicted"/>
<dbReference type="InterPro" id="IPR000086">
    <property type="entry name" value="NUDIX_hydrolase_dom"/>
</dbReference>
<reference evidence="3" key="1">
    <citation type="submission" date="2023-10" db="EMBL/GenBank/DDBJ databases">
        <authorList>
            <person name="Chen Y."/>
            <person name="Shah S."/>
            <person name="Dougan E. K."/>
            <person name="Thang M."/>
            <person name="Chan C."/>
        </authorList>
    </citation>
    <scope>NUCLEOTIDE SEQUENCE [LARGE SCALE GENOMIC DNA]</scope>
</reference>
<name>A0ABN9X2H3_9DINO</name>
<accession>A0ABN9X2H3</accession>
<dbReference type="EMBL" id="CAUYUJ010019758">
    <property type="protein sequence ID" value="CAK0893490.1"/>
    <property type="molecule type" value="Genomic_DNA"/>
</dbReference>
<dbReference type="Gene3D" id="3.90.79.10">
    <property type="entry name" value="Nucleoside Triphosphate Pyrophosphohydrolase"/>
    <property type="match status" value="1"/>
</dbReference>
<keyword evidence="4" id="KW-1185">Reference proteome</keyword>
<dbReference type="PROSITE" id="PS51462">
    <property type="entry name" value="NUDIX"/>
    <property type="match status" value="1"/>
</dbReference>
<evidence type="ECO:0000313" key="4">
    <source>
        <dbReference type="Proteomes" id="UP001189429"/>
    </source>
</evidence>
<evidence type="ECO:0000313" key="3">
    <source>
        <dbReference type="EMBL" id="CAK0893490.1"/>
    </source>
</evidence>